<reference evidence="2" key="2">
    <citation type="submission" date="2015-10" db="EMBL/GenBank/DDBJ databases">
        <title>Improved Draft Genome Sequence of Clostridium pasteurianum Strain ATCC 6013 (DSM 525) Using a Hybrid Next-Generation Sequencing Approach.</title>
        <authorList>
            <person name="Pyne M.E."/>
            <person name="Utturkar S.M."/>
            <person name="Brown S.D."/>
            <person name="Moo-Young M."/>
            <person name="Chung D.A."/>
            <person name="Chou P.C."/>
        </authorList>
    </citation>
    <scope>NUCLEOTIDE SEQUENCE</scope>
    <source>
        <strain evidence="2">ATCC 6013</strain>
    </source>
</reference>
<reference evidence="2 3" key="3">
    <citation type="journal article" name="Genome Announc.">
        <title>Improved Draft Genome Sequence of Clostridium pasteurianum Strain ATCC 6013 (DSM 525) Using a Hybrid Next-Generation Sequencing Approach.</title>
        <authorList>
            <person name="Pyne M.E."/>
            <person name="Utturkar S."/>
            <person name="Brown S.D."/>
            <person name="Moo-Young M."/>
            <person name="Chung D.A."/>
            <person name="Chou C.P."/>
        </authorList>
    </citation>
    <scope>NUCLEOTIDE SEQUENCE [LARGE SCALE GENOMIC DNA]</scope>
    <source>
        <strain evidence="2 3">ATCC 6013</strain>
    </source>
</reference>
<dbReference type="GeneID" id="93072911"/>
<evidence type="ECO:0000313" key="4">
    <source>
        <dbReference type="Proteomes" id="UP000030905"/>
    </source>
</evidence>
<dbReference type="EMBL" id="CP009268">
    <property type="protein sequence ID" value="AJA50782.1"/>
    <property type="molecule type" value="Genomic_DNA"/>
</dbReference>
<dbReference type="KEGG" id="cpae:CPAST_c06940"/>
<accession>A0A0H3J0C9</accession>
<evidence type="ECO:0000313" key="3">
    <source>
        <dbReference type="Proteomes" id="UP000028042"/>
    </source>
</evidence>
<dbReference type="eggNOG" id="ENOG502ZCRP">
    <property type="taxonomic scope" value="Bacteria"/>
</dbReference>
<dbReference type="RefSeq" id="WP_004455483.1">
    <property type="nucleotide sequence ID" value="NZ_ANZB01000010.1"/>
</dbReference>
<dbReference type="Proteomes" id="UP000028042">
    <property type="component" value="Unassembled WGS sequence"/>
</dbReference>
<keyword evidence="4" id="KW-1185">Reference proteome</keyword>
<evidence type="ECO:0000313" key="2">
    <source>
        <dbReference type="EMBL" id="KRU13208.1"/>
    </source>
</evidence>
<sequence length="236" mass="26172">MHNKKMLIYSGTTMVIALLLLIAVFCVSPVKKISSYNKSSSNNSNSSLIKTPETVEFDKASGNLNVSFILVEKDLNDILYNSMKDSISVDGVETDISQSDVKVYINSYVLQAIPTQYILDFTPDIKNNTLTLNLKSAKMGRISMPKGAVLNNLKENASDYISVNKDNSSISIDKKAVAPFKITSFNMDEGKLRLNLNYQIKSITDITGLLSNNMPEGITNYVKKCLIVSLMMILKF</sequence>
<organism evidence="1 4">
    <name type="scientific">Clostridium pasteurianum DSM 525 = ATCC 6013</name>
    <dbReference type="NCBI Taxonomy" id="1262449"/>
    <lineage>
        <taxon>Bacteria</taxon>
        <taxon>Bacillati</taxon>
        <taxon>Bacillota</taxon>
        <taxon>Clostridia</taxon>
        <taxon>Eubacteriales</taxon>
        <taxon>Clostridiaceae</taxon>
        <taxon>Clostridium</taxon>
    </lineage>
</organism>
<protein>
    <submittedName>
        <fullName evidence="1">Uncharacterized protein</fullName>
    </submittedName>
</protein>
<name>A0A0H3J0C9_CLOPA</name>
<dbReference type="KEGG" id="cpat:CLPA_c06940"/>
<dbReference type="Proteomes" id="UP000030905">
    <property type="component" value="Chromosome"/>
</dbReference>
<proteinExistence type="predicted"/>
<reference evidence="1 4" key="1">
    <citation type="journal article" date="2015" name="Genome Announc.">
        <title>Complete Genome Sequence of the Nitrogen-Fixing and Solvent-Producing Clostridium pasteurianum DSM 525.</title>
        <authorList>
            <person name="Poehlein A."/>
            <person name="Grosse-Honebrink A."/>
            <person name="Zhang Y."/>
            <person name="Minton N.P."/>
            <person name="Daniel R."/>
        </authorList>
    </citation>
    <scope>NUCLEOTIDE SEQUENCE [LARGE SCALE GENOMIC DNA]</scope>
    <source>
        <strain evidence="1">DSM 525</strain>
        <strain evidence="4">DSM 525 / ATCC 6013</strain>
    </source>
</reference>
<dbReference type="EMBL" id="JPGY02000001">
    <property type="protein sequence ID" value="KRU13208.1"/>
    <property type="molecule type" value="Genomic_DNA"/>
</dbReference>
<evidence type="ECO:0000313" key="1">
    <source>
        <dbReference type="EMBL" id="AJA50782.1"/>
    </source>
</evidence>
<dbReference type="PATRIC" id="fig|1262449.3.peg.2878"/>
<dbReference type="AlphaFoldDB" id="A0A0H3J0C9"/>
<gene>
    <name evidence="1" type="ORF">CLPA_c06940</name>
    <name evidence="2" type="ORF">CP6013_02456</name>
</gene>